<sequence length="170" mass="18059">MKCRWGIVLLASFALVACAAPATLDREGTGSTSLHEKTIFVIRHLQKERGDDPSLTSEGAAASERLANMLADKGISAIYATPTRRAMETAAPLSKKTGVAISEYDAKNPETLVASVAENDGAVLVVGHSNTVPDLVVRFGGRSQPQMTDQDYGTVFLIDAAGDVHEFILD</sequence>
<reference evidence="2 3" key="1">
    <citation type="submission" date="2020-06" db="EMBL/GenBank/DDBJ databases">
        <authorList>
            <person name="Kim S.-J."/>
            <person name="Park S.-J."/>
        </authorList>
    </citation>
    <scope>NUCLEOTIDE SEQUENCE [LARGE SCALE GENOMIC DNA]</scope>
    <source>
        <strain evidence="2 3">SW-151</strain>
    </source>
</reference>
<evidence type="ECO:0000313" key="2">
    <source>
        <dbReference type="EMBL" id="NVD28622.1"/>
    </source>
</evidence>
<feature type="chain" id="PRO_5047544585" evidence="1">
    <location>
        <begin position="20"/>
        <end position="170"/>
    </location>
</feature>
<dbReference type="InterPro" id="IPR013078">
    <property type="entry name" value="His_Pase_superF_clade-1"/>
</dbReference>
<dbReference type="SUPFAM" id="SSF53254">
    <property type="entry name" value="Phosphoglycerate mutase-like"/>
    <property type="match status" value="1"/>
</dbReference>
<feature type="signal peptide" evidence="1">
    <location>
        <begin position="1"/>
        <end position="19"/>
    </location>
</feature>
<keyword evidence="1" id="KW-0732">Signal</keyword>
<dbReference type="Gene3D" id="3.40.50.1240">
    <property type="entry name" value="Phosphoglycerate mutase-like"/>
    <property type="match status" value="1"/>
</dbReference>
<dbReference type="PROSITE" id="PS51257">
    <property type="entry name" value="PROKAR_LIPOPROTEIN"/>
    <property type="match status" value="1"/>
</dbReference>
<comment type="caution">
    <text evidence="2">The sequence shown here is derived from an EMBL/GenBank/DDBJ whole genome shotgun (WGS) entry which is preliminary data.</text>
</comment>
<dbReference type="RefSeq" id="WP_176280046.1">
    <property type="nucleotide sequence ID" value="NZ_JABWMH010000003.1"/>
</dbReference>
<dbReference type="InterPro" id="IPR029033">
    <property type="entry name" value="His_PPase_superfam"/>
</dbReference>
<evidence type="ECO:0000256" key="1">
    <source>
        <dbReference type="SAM" id="SignalP"/>
    </source>
</evidence>
<dbReference type="EMBL" id="JABWMH010000003">
    <property type="protein sequence ID" value="NVD28622.1"/>
    <property type="molecule type" value="Genomic_DNA"/>
</dbReference>
<proteinExistence type="predicted"/>
<protein>
    <submittedName>
        <fullName evidence="2">Histidine phosphatase family protein</fullName>
    </submittedName>
</protein>
<dbReference type="CDD" id="cd07067">
    <property type="entry name" value="HP_PGM_like"/>
    <property type="match status" value="1"/>
</dbReference>
<accession>A0ABX2N4I2</accession>
<name>A0ABX2N4I2_9SPHN</name>
<keyword evidence="3" id="KW-1185">Reference proteome</keyword>
<dbReference type="Pfam" id="PF00300">
    <property type="entry name" value="His_Phos_1"/>
    <property type="match status" value="1"/>
</dbReference>
<organism evidence="2 3">
    <name type="scientific">Parasphingorhabdus flavimaris</name>
    <dbReference type="NCBI Taxonomy" id="266812"/>
    <lineage>
        <taxon>Bacteria</taxon>
        <taxon>Pseudomonadati</taxon>
        <taxon>Pseudomonadota</taxon>
        <taxon>Alphaproteobacteria</taxon>
        <taxon>Sphingomonadales</taxon>
        <taxon>Sphingomonadaceae</taxon>
        <taxon>Parasphingorhabdus</taxon>
    </lineage>
</organism>
<dbReference type="Proteomes" id="UP000652427">
    <property type="component" value="Unassembled WGS sequence"/>
</dbReference>
<evidence type="ECO:0000313" key="3">
    <source>
        <dbReference type="Proteomes" id="UP000652427"/>
    </source>
</evidence>
<gene>
    <name evidence="2" type="ORF">HUO14_12045</name>
</gene>